<reference evidence="2 3" key="1">
    <citation type="journal article" date="2014" name="Genome Biol. Evol.">
        <title>The secreted proteins of Achlya hypogyna and Thraustotheca clavata identify the ancestral oomycete secretome and reveal gene acquisitions by horizontal gene transfer.</title>
        <authorList>
            <person name="Misner I."/>
            <person name="Blouin N."/>
            <person name="Leonard G."/>
            <person name="Richards T.A."/>
            <person name="Lane C.E."/>
        </authorList>
    </citation>
    <scope>NUCLEOTIDE SEQUENCE [LARGE SCALE GENOMIC DNA]</scope>
    <source>
        <strain evidence="2 3">ATCC 34112</strain>
    </source>
</reference>
<keyword evidence="1" id="KW-1133">Transmembrane helix</keyword>
<dbReference type="EMBL" id="JNBS01004970">
    <property type="protein sequence ID" value="OQR81509.1"/>
    <property type="molecule type" value="Genomic_DNA"/>
</dbReference>
<keyword evidence="3" id="KW-1185">Reference proteome</keyword>
<dbReference type="Proteomes" id="UP000243217">
    <property type="component" value="Unassembled WGS sequence"/>
</dbReference>
<evidence type="ECO:0000256" key="1">
    <source>
        <dbReference type="SAM" id="Phobius"/>
    </source>
</evidence>
<comment type="caution">
    <text evidence="2">The sequence shown here is derived from an EMBL/GenBank/DDBJ whole genome shotgun (WGS) entry which is preliminary data.</text>
</comment>
<dbReference type="AlphaFoldDB" id="A0A1V9Y730"/>
<evidence type="ECO:0008006" key="4">
    <source>
        <dbReference type="Google" id="ProtNLM"/>
    </source>
</evidence>
<sequence length="73" mass="8614">MVNTIAIQIGFGFCTFLSVPCLIMYFTLLLFHLYLAWLGYGTYDYYLKQRDMQRAKRRQQQSATVELTHRVAV</sequence>
<organism evidence="2 3">
    <name type="scientific">Thraustotheca clavata</name>
    <dbReference type="NCBI Taxonomy" id="74557"/>
    <lineage>
        <taxon>Eukaryota</taxon>
        <taxon>Sar</taxon>
        <taxon>Stramenopiles</taxon>
        <taxon>Oomycota</taxon>
        <taxon>Saprolegniomycetes</taxon>
        <taxon>Saprolegniales</taxon>
        <taxon>Achlyaceae</taxon>
        <taxon>Thraustotheca</taxon>
    </lineage>
</organism>
<evidence type="ECO:0000313" key="3">
    <source>
        <dbReference type="Proteomes" id="UP000243217"/>
    </source>
</evidence>
<dbReference type="STRING" id="74557.A0A1V9Y730"/>
<name>A0A1V9Y730_9STRA</name>
<keyword evidence="1" id="KW-0472">Membrane</keyword>
<protein>
    <recommendedName>
        <fullName evidence="4">Palmitoyltransferase</fullName>
    </recommendedName>
</protein>
<evidence type="ECO:0000313" key="2">
    <source>
        <dbReference type="EMBL" id="OQR81509.1"/>
    </source>
</evidence>
<gene>
    <name evidence="2" type="ORF">THRCLA_23355</name>
</gene>
<proteinExistence type="predicted"/>
<keyword evidence="1" id="KW-0812">Transmembrane</keyword>
<feature type="transmembrane region" description="Helical" evidence="1">
    <location>
        <begin position="22"/>
        <end position="47"/>
    </location>
</feature>
<accession>A0A1V9Y730</accession>